<dbReference type="EMBL" id="BMOV01000005">
    <property type="protein sequence ID" value="GGO11908.1"/>
    <property type="molecule type" value="Genomic_DNA"/>
</dbReference>
<evidence type="ECO:0000256" key="4">
    <source>
        <dbReference type="ARBA" id="ARBA00022692"/>
    </source>
</evidence>
<evidence type="ECO:0000256" key="3">
    <source>
        <dbReference type="ARBA" id="ARBA00022519"/>
    </source>
</evidence>
<dbReference type="InterPro" id="IPR004681">
    <property type="entry name" value="TRAP_DctM"/>
</dbReference>
<comment type="subcellular location">
    <subcellularLocation>
        <location evidence="1 7">Cell inner membrane</location>
        <topology evidence="1 7">Multi-pass membrane protein</topology>
    </subcellularLocation>
</comment>
<feature type="transmembrane region" description="Helical" evidence="7">
    <location>
        <begin position="220"/>
        <end position="242"/>
    </location>
</feature>
<dbReference type="PANTHER" id="PTHR33362:SF5">
    <property type="entry name" value="C4-DICARBOXYLATE TRAP TRANSPORTER LARGE PERMEASE PROTEIN DCTM"/>
    <property type="match status" value="1"/>
</dbReference>
<proteinExistence type="inferred from homology"/>
<feature type="transmembrane region" description="Helical" evidence="7">
    <location>
        <begin position="283"/>
        <end position="302"/>
    </location>
</feature>
<feature type="transmembrane region" description="Helical" evidence="7">
    <location>
        <begin position="30"/>
        <end position="48"/>
    </location>
</feature>
<reference evidence="10" key="1">
    <citation type="journal article" date="2019" name="Int. J. Syst. Evol. Microbiol.">
        <title>The Global Catalogue of Microorganisms (GCM) 10K type strain sequencing project: providing services to taxonomists for standard genome sequencing and annotation.</title>
        <authorList>
            <consortium name="The Broad Institute Genomics Platform"/>
            <consortium name="The Broad Institute Genome Sequencing Center for Infectious Disease"/>
            <person name="Wu L."/>
            <person name="Ma J."/>
        </authorList>
    </citation>
    <scope>NUCLEOTIDE SEQUENCE [LARGE SCALE GENOMIC DNA]</scope>
    <source>
        <strain evidence="10">JCM 17843</strain>
    </source>
</reference>
<keyword evidence="6 7" id="KW-0472">Membrane</keyword>
<accession>A0ABQ2LDD0</accession>
<comment type="caution">
    <text evidence="9">The sequence shown here is derived from an EMBL/GenBank/DDBJ whole genome shotgun (WGS) entry which is preliminary data.</text>
</comment>
<dbReference type="Proteomes" id="UP000602381">
    <property type="component" value="Unassembled WGS sequence"/>
</dbReference>
<feature type="transmembrane region" description="Helical" evidence="7">
    <location>
        <begin position="60"/>
        <end position="80"/>
    </location>
</feature>
<evidence type="ECO:0000256" key="2">
    <source>
        <dbReference type="ARBA" id="ARBA00022475"/>
    </source>
</evidence>
<protein>
    <recommendedName>
        <fullName evidence="7">TRAP transporter large permease protein</fullName>
    </recommendedName>
</protein>
<evidence type="ECO:0000256" key="1">
    <source>
        <dbReference type="ARBA" id="ARBA00004429"/>
    </source>
</evidence>
<name>A0ABQ2LDD0_9PROT</name>
<dbReference type="PANTHER" id="PTHR33362">
    <property type="entry name" value="SIALIC ACID TRAP TRANSPORTER PERMEASE PROTEIN SIAT-RELATED"/>
    <property type="match status" value="1"/>
</dbReference>
<feature type="transmembrane region" description="Helical" evidence="7">
    <location>
        <begin position="308"/>
        <end position="333"/>
    </location>
</feature>
<evidence type="ECO:0000256" key="5">
    <source>
        <dbReference type="ARBA" id="ARBA00022989"/>
    </source>
</evidence>
<sequence>MTPILIALFGVVLLFVLILLHVPIGPAMGIAGVVGFALLAGLDPALAIPGIEAASALKSLDLAIIPLFLLMGSLAAMSGLSADLYNLVNAFIGHRRGGLAVATVTGCGAFGAVCGSSIATVATMTRVALPQMIERGYRPSFAAGSIAAGGTLGIVIPPSLIIVIYAVLADEFVLAMFAAAIVPGILAVAFQLIAVWVYARLYPQAVPAQERSSGRQRWQALRQAWAVLLLGLMVTLGIYGGIVTVTEAAALGAVAAFVLTWVRGRLSFAVFKQVAYETAVNSGMIYLIIIGAFSFSYFLALSGLPQEIVGWIGGLDVPPIVVILALYLMYIVLGAVFESVAAMVVTLPFVLPIILLLGYDPIWWGVMLVMVSGLGMITPPIGMNVFVLHGLAPHIPIGTIFKGIVPFFLADLTRILILTLIPVLVTWLPTAMGLM</sequence>
<feature type="domain" description="TRAP C4-dicarboxylate transport system permease DctM subunit" evidence="8">
    <location>
        <begin position="11"/>
        <end position="422"/>
    </location>
</feature>
<feature type="transmembrane region" description="Helical" evidence="7">
    <location>
        <begin position="100"/>
        <end position="129"/>
    </location>
</feature>
<feature type="transmembrane region" description="Helical" evidence="7">
    <location>
        <begin position="174"/>
        <end position="199"/>
    </location>
</feature>
<evidence type="ECO:0000256" key="7">
    <source>
        <dbReference type="RuleBase" id="RU369079"/>
    </source>
</evidence>
<evidence type="ECO:0000259" key="8">
    <source>
        <dbReference type="Pfam" id="PF06808"/>
    </source>
</evidence>
<feature type="transmembrane region" description="Helical" evidence="7">
    <location>
        <begin position="5"/>
        <end position="24"/>
    </location>
</feature>
<feature type="transmembrane region" description="Helical" evidence="7">
    <location>
        <begin position="404"/>
        <end position="428"/>
    </location>
</feature>
<dbReference type="Pfam" id="PF06808">
    <property type="entry name" value="DctM"/>
    <property type="match status" value="1"/>
</dbReference>
<keyword evidence="2" id="KW-1003">Cell membrane</keyword>
<evidence type="ECO:0000313" key="9">
    <source>
        <dbReference type="EMBL" id="GGO11908.1"/>
    </source>
</evidence>
<dbReference type="RefSeq" id="WP_150005735.1">
    <property type="nucleotide sequence ID" value="NZ_BMOV01000005.1"/>
</dbReference>
<dbReference type="InterPro" id="IPR010656">
    <property type="entry name" value="DctM"/>
</dbReference>
<keyword evidence="4 7" id="KW-0812">Transmembrane</keyword>
<comment type="subunit">
    <text evidence="7">The complex comprises the extracytoplasmic solute receptor protein and the two transmembrane proteins.</text>
</comment>
<evidence type="ECO:0000256" key="6">
    <source>
        <dbReference type="ARBA" id="ARBA00023136"/>
    </source>
</evidence>
<keyword evidence="5 7" id="KW-1133">Transmembrane helix</keyword>
<evidence type="ECO:0000313" key="10">
    <source>
        <dbReference type="Proteomes" id="UP000602381"/>
    </source>
</evidence>
<organism evidence="9 10">
    <name type="scientific">Iodidimonas muriae</name>
    <dbReference type="NCBI Taxonomy" id="261467"/>
    <lineage>
        <taxon>Bacteria</taxon>
        <taxon>Pseudomonadati</taxon>
        <taxon>Pseudomonadota</taxon>
        <taxon>Alphaproteobacteria</taxon>
        <taxon>Iodidimonadales</taxon>
        <taxon>Iodidimonadaceae</taxon>
        <taxon>Iodidimonas</taxon>
    </lineage>
</organism>
<feature type="transmembrane region" description="Helical" evidence="7">
    <location>
        <begin position="248"/>
        <end position="271"/>
    </location>
</feature>
<keyword evidence="10" id="KW-1185">Reference proteome</keyword>
<comment type="function">
    <text evidence="7">Part of the tripartite ATP-independent periplasmic (TRAP) transport system.</text>
</comment>
<comment type="similarity">
    <text evidence="7">Belongs to the TRAP transporter large permease family.</text>
</comment>
<keyword evidence="7" id="KW-0813">Transport</keyword>
<keyword evidence="3 7" id="KW-0997">Cell inner membrane</keyword>
<feature type="transmembrane region" description="Helical" evidence="7">
    <location>
        <begin position="141"/>
        <end position="168"/>
    </location>
</feature>
<dbReference type="PIRSF" id="PIRSF006066">
    <property type="entry name" value="HI0050"/>
    <property type="match status" value="1"/>
</dbReference>
<dbReference type="NCBIfam" id="TIGR00786">
    <property type="entry name" value="dctM"/>
    <property type="match status" value="1"/>
</dbReference>
<gene>
    <name evidence="9" type="ORF">GCM10007972_16240</name>
</gene>